<evidence type="ECO:0000313" key="1">
    <source>
        <dbReference type="EMBL" id="EEB47102.1"/>
    </source>
</evidence>
<reference evidence="1 2" key="1">
    <citation type="submission" date="2008-10" db="EMBL/GenBank/DDBJ databases">
        <title>Draft genome sequence of Providencia alcalifaciens (DSM 30120).</title>
        <authorList>
            <person name="Sudarsanam P."/>
            <person name="Ley R."/>
            <person name="Guruge J."/>
            <person name="Turnbaugh P.J."/>
            <person name="Mahowald M."/>
            <person name="Liep D."/>
            <person name="Gordon J."/>
        </authorList>
    </citation>
    <scope>NUCLEOTIDE SEQUENCE [LARGE SCALE GENOMIC DNA]</scope>
    <source>
        <strain evidence="1 2">DSM 30120</strain>
    </source>
</reference>
<dbReference type="EMBL" id="ABXW01000014">
    <property type="protein sequence ID" value="EEB47102.1"/>
    <property type="molecule type" value="Genomic_DNA"/>
</dbReference>
<sequence>MMKLSIDREPKEQHKLAPNSLSGAMLIFVKWINKKPHSISFR</sequence>
<evidence type="ECO:0000313" key="2">
    <source>
        <dbReference type="Proteomes" id="UP000003729"/>
    </source>
</evidence>
<name>B6XBV0_9GAMM</name>
<comment type="caution">
    <text evidence="1">The sequence shown here is derived from an EMBL/GenBank/DDBJ whole genome shotgun (WGS) entry which is preliminary data.</text>
</comment>
<reference evidence="1 2" key="2">
    <citation type="submission" date="2008-10" db="EMBL/GenBank/DDBJ databases">
        <authorList>
            <person name="Fulton L."/>
            <person name="Clifton S."/>
            <person name="Fulton B."/>
            <person name="Xu J."/>
            <person name="Minx P."/>
            <person name="Pepin K.H."/>
            <person name="Johnson M."/>
            <person name="Bhonagiri V."/>
            <person name="Nash W.E."/>
            <person name="Mardis E.R."/>
            <person name="Wilson R.K."/>
        </authorList>
    </citation>
    <scope>NUCLEOTIDE SEQUENCE [LARGE SCALE GENOMIC DNA]</scope>
    <source>
        <strain evidence="1 2">DSM 30120</strain>
    </source>
</reference>
<dbReference type="Proteomes" id="UP000003729">
    <property type="component" value="Unassembled WGS sequence"/>
</dbReference>
<organism evidence="1 2">
    <name type="scientific">Providencia alcalifaciens DSM 30120</name>
    <dbReference type="NCBI Taxonomy" id="520999"/>
    <lineage>
        <taxon>Bacteria</taxon>
        <taxon>Pseudomonadati</taxon>
        <taxon>Pseudomonadota</taxon>
        <taxon>Gammaproteobacteria</taxon>
        <taxon>Enterobacterales</taxon>
        <taxon>Morganellaceae</taxon>
        <taxon>Providencia</taxon>
    </lineage>
</organism>
<protein>
    <submittedName>
        <fullName evidence="1">Uncharacterized protein</fullName>
    </submittedName>
</protein>
<dbReference type="AlphaFoldDB" id="B6XBV0"/>
<proteinExistence type="predicted"/>
<accession>B6XBV0</accession>
<gene>
    <name evidence="1" type="ORF">PROVALCAL_00811</name>
</gene>